<name>A0A543I876_9ACTN</name>
<dbReference type="OrthoDB" id="3212792at2"/>
<dbReference type="PANTHER" id="PTHR11803">
    <property type="entry name" value="2-IMINOBUTANOATE/2-IMINOPROPANOATE DEAMINASE RIDA"/>
    <property type="match status" value="1"/>
</dbReference>
<comment type="caution">
    <text evidence="2">The sequence shown here is derived from an EMBL/GenBank/DDBJ whole genome shotgun (WGS) entry which is preliminary data.</text>
</comment>
<dbReference type="GO" id="GO:0005829">
    <property type="term" value="C:cytosol"/>
    <property type="evidence" value="ECO:0007669"/>
    <property type="project" value="TreeGrafter"/>
</dbReference>
<gene>
    <name evidence="2" type="ORF">FHX41_0330</name>
</gene>
<dbReference type="PANTHER" id="PTHR11803:SF58">
    <property type="entry name" value="PROTEIN HMF1-RELATED"/>
    <property type="match status" value="1"/>
</dbReference>
<evidence type="ECO:0000313" key="2">
    <source>
        <dbReference type="EMBL" id="TQM66745.1"/>
    </source>
</evidence>
<dbReference type="CDD" id="cd00448">
    <property type="entry name" value="YjgF_YER057c_UK114_family"/>
    <property type="match status" value="1"/>
</dbReference>
<dbReference type="Pfam" id="PF01042">
    <property type="entry name" value="Ribonuc_L-PSP"/>
    <property type="match status" value="1"/>
</dbReference>
<dbReference type="EMBL" id="VFPO01000001">
    <property type="protein sequence ID" value="TQM66745.1"/>
    <property type="molecule type" value="Genomic_DNA"/>
</dbReference>
<accession>A0A543I876</accession>
<comment type="similarity">
    <text evidence="1">Belongs to the RutC family.</text>
</comment>
<dbReference type="InterPro" id="IPR006175">
    <property type="entry name" value="YjgF/YER057c/UK114"/>
</dbReference>
<dbReference type="SUPFAM" id="SSF55298">
    <property type="entry name" value="YjgF-like"/>
    <property type="match status" value="1"/>
</dbReference>
<dbReference type="InterPro" id="IPR035959">
    <property type="entry name" value="RutC-like_sf"/>
</dbReference>
<dbReference type="Proteomes" id="UP000316706">
    <property type="component" value="Unassembled WGS sequence"/>
</dbReference>
<proteinExistence type="inferred from homology"/>
<dbReference type="RefSeq" id="WP_141965840.1">
    <property type="nucleotide sequence ID" value="NZ_VFPO01000001.1"/>
</dbReference>
<sequence>MPHDITNPPGLYEPANYSHVATVSGELVFIAGQFASDGDGRVVSADFRDQVRQSFANLRIALESAGLGFEHVFQLRTYIVAHDAEKLAVLGEQVKEIWKDRPPVQTLCGVAALAFPDMLFEVDAIAARP</sequence>
<evidence type="ECO:0000256" key="1">
    <source>
        <dbReference type="ARBA" id="ARBA00010552"/>
    </source>
</evidence>
<organism evidence="2 3">
    <name type="scientific">Actinomadura hallensis</name>
    <dbReference type="NCBI Taxonomy" id="337895"/>
    <lineage>
        <taxon>Bacteria</taxon>
        <taxon>Bacillati</taxon>
        <taxon>Actinomycetota</taxon>
        <taxon>Actinomycetes</taxon>
        <taxon>Streptosporangiales</taxon>
        <taxon>Thermomonosporaceae</taxon>
        <taxon>Actinomadura</taxon>
    </lineage>
</organism>
<dbReference type="Gene3D" id="3.30.1330.40">
    <property type="entry name" value="RutC-like"/>
    <property type="match status" value="1"/>
</dbReference>
<evidence type="ECO:0000313" key="3">
    <source>
        <dbReference type="Proteomes" id="UP000316706"/>
    </source>
</evidence>
<dbReference type="AlphaFoldDB" id="A0A543I876"/>
<protein>
    <submittedName>
        <fullName evidence="2">Enamine deaminase RidA (YjgF/YER057c/UK114 family)</fullName>
    </submittedName>
</protein>
<dbReference type="GO" id="GO:0019239">
    <property type="term" value="F:deaminase activity"/>
    <property type="evidence" value="ECO:0007669"/>
    <property type="project" value="TreeGrafter"/>
</dbReference>
<keyword evidence="3" id="KW-1185">Reference proteome</keyword>
<reference evidence="2 3" key="1">
    <citation type="submission" date="2019-06" db="EMBL/GenBank/DDBJ databases">
        <title>Sequencing the genomes of 1000 actinobacteria strains.</title>
        <authorList>
            <person name="Klenk H.-P."/>
        </authorList>
    </citation>
    <scope>NUCLEOTIDE SEQUENCE [LARGE SCALE GENOMIC DNA]</scope>
    <source>
        <strain evidence="2 3">DSM 45043</strain>
    </source>
</reference>